<evidence type="ECO:0000256" key="3">
    <source>
        <dbReference type="ARBA" id="ARBA00022801"/>
    </source>
</evidence>
<reference evidence="5 6" key="1">
    <citation type="journal article" date="2024" name="Syst. Appl. Microbiol.">
        <title>Evidence for the occurrence of Acinetobacter faecalis in cattle feces and its emended description.</title>
        <authorList>
            <person name="Kyselkova M."/>
            <person name="Xanthopoulou K."/>
            <person name="Shestivska V."/>
            <person name="Spanelova P."/>
            <person name="Maixnerova M."/>
            <person name="Higgins P.G."/>
            <person name="Nemec A."/>
        </authorList>
    </citation>
    <scope>NUCLEOTIDE SEQUENCE [LARGE SCALE GENOMIC DNA]</scope>
    <source>
        <strain evidence="5 6">ANC 7225</strain>
    </source>
</reference>
<dbReference type="RefSeq" id="WP_321104394.1">
    <property type="nucleotide sequence ID" value="NZ_JAXHPO010000050.1"/>
</dbReference>
<dbReference type="InterPro" id="IPR036412">
    <property type="entry name" value="HAD-like_sf"/>
</dbReference>
<dbReference type="InterPro" id="IPR041492">
    <property type="entry name" value="HAD_2"/>
</dbReference>
<keyword evidence="2" id="KW-0479">Metal-binding</keyword>
<evidence type="ECO:0000313" key="6">
    <source>
        <dbReference type="Proteomes" id="UP001284094"/>
    </source>
</evidence>
<keyword evidence="3 5" id="KW-0378">Hydrolase</keyword>
<dbReference type="Gene3D" id="3.40.50.1000">
    <property type="entry name" value="HAD superfamily/HAD-like"/>
    <property type="match status" value="1"/>
</dbReference>
<evidence type="ECO:0000313" key="5">
    <source>
        <dbReference type="EMBL" id="MDY6551126.1"/>
    </source>
</evidence>
<keyword evidence="6" id="KW-1185">Reference proteome</keyword>
<sequence>MMNNQPYTAVVFDVFGTLIEIKNSQSPYKKMMKWLKQQGRKPQPNDAAMIMSLDGNFETLASYFGYQLPSTLLEEMNNALQHDLKHIRAFDDSIPMLLELRKLGYKLAVCSNAATPYGERAQHLLPPLDAYAWSFKVGANKPDPLIYQHFLNQLKCQPNEVLFIGDTQLADVDGPKKLGMSAQIIHRKNGESLFDVLQLLLKK</sequence>
<evidence type="ECO:0000256" key="1">
    <source>
        <dbReference type="ARBA" id="ARBA00001946"/>
    </source>
</evidence>
<dbReference type="InterPro" id="IPR023214">
    <property type="entry name" value="HAD_sf"/>
</dbReference>
<organism evidence="5 6">
    <name type="scientific">Acinetobacter faecalis</name>
    <dbReference type="NCBI Taxonomy" id="2665161"/>
    <lineage>
        <taxon>Bacteria</taxon>
        <taxon>Pseudomonadati</taxon>
        <taxon>Pseudomonadota</taxon>
        <taxon>Gammaproteobacteria</taxon>
        <taxon>Moraxellales</taxon>
        <taxon>Moraxellaceae</taxon>
        <taxon>Acinetobacter</taxon>
    </lineage>
</organism>
<dbReference type="InterPro" id="IPR051400">
    <property type="entry name" value="HAD-like_hydrolase"/>
</dbReference>
<evidence type="ECO:0000256" key="4">
    <source>
        <dbReference type="ARBA" id="ARBA00022842"/>
    </source>
</evidence>
<accession>A0ABU5GNC0</accession>
<dbReference type="EMBL" id="JAXHPO010000050">
    <property type="protein sequence ID" value="MDY6551126.1"/>
    <property type="molecule type" value="Genomic_DNA"/>
</dbReference>
<dbReference type="InterPro" id="IPR006439">
    <property type="entry name" value="HAD-SF_hydro_IA"/>
</dbReference>
<dbReference type="PANTHER" id="PTHR46470:SF2">
    <property type="entry name" value="GLYCERALDEHYDE 3-PHOSPHATE PHOSPHATASE"/>
    <property type="match status" value="1"/>
</dbReference>
<dbReference type="GO" id="GO:0016787">
    <property type="term" value="F:hydrolase activity"/>
    <property type="evidence" value="ECO:0007669"/>
    <property type="project" value="UniProtKB-KW"/>
</dbReference>
<comment type="cofactor">
    <cofactor evidence="1">
        <name>Mg(2+)</name>
        <dbReference type="ChEBI" id="CHEBI:18420"/>
    </cofactor>
</comment>
<dbReference type="SFLD" id="SFLDS00003">
    <property type="entry name" value="Haloacid_Dehalogenase"/>
    <property type="match status" value="1"/>
</dbReference>
<protein>
    <submittedName>
        <fullName evidence="5">HAD-IA family hydrolase</fullName>
    </submittedName>
</protein>
<dbReference type="PRINTS" id="PR00413">
    <property type="entry name" value="HADHALOGNASE"/>
</dbReference>
<dbReference type="Proteomes" id="UP001284094">
    <property type="component" value="Unassembled WGS sequence"/>
</dbReference>
<dbReference type="SUPFAM" id="SSF56784">
    <property type="entry name" value="HAD-like"/>
    <property type="match status" value="1"/>
</dbReference>
<evidence type="ECO:0000256" key="2">
    <source>
        <dbReference type="ARBA" id="ARBA00022723"/>
    </source>
</evidence>
<dbReference type="PANTHER" id="PTHR46470">
    <property type="entry name" value="N-ACYLNEURAMINATE-9-PHOSPHATASE"/>
    <property type="match status" value="1"/>
</dbReference>
<dbReference type="SFLD" id="SFLDG01129">
    <property type="entry name" value="C1.5:_HAD__Beta-PGM__Phosphata"/>
    <property type="match status" value="1"/>
</dbReference>
<dbReference type="NCBIfam" id="TIGR01549">
    <property type="entry name" value="HAD-SF-IA-v1"/>
    <property type="match status" value="1"/>
</dbReference>
<proteinExistence type="predicted"/>
<dbReference type="Pfam" id="PF13419">
    <property type="entry name" value="HAD_2"/>
    <property type="match status" value="1"/>
</dbReference>
<name>A0ABU5GNC0_9GAMM</name>
<comment type="caution">
    <text evidence="5">The sequence shown here is derived from an EMBL/GenBank/DDBJ whole genome shotgun (WGS) entry which is preliminary data.</text>
</comment>
<gene>
    <name evidence="5" type="ORF">SKM48_10270</name>
</gene>
<keyword evidence="4" id="KW-0460">Magnesium</keyword>